<dbReference type="EMBL" id="JACHGW010000004">
    <property type="protein sequence ID" value="MBB6052891.1"/>
    <property type="molecule type" value="Genomic_DNA"/>
</dbReference>
<dbReference type="InterPro" id="IPR018946">
    <property type="entry name" value="PhoD-like_MPP"/>
</dbReference>
<organism evidence="2 3">
    <name type="scientific">Armatimonas rosea</name>
    <dbReference type="NCBI Taxonomy" id="685828"/>
    <lineage>
        <taxon>Bacteria</taxon>
        <taxon>Bacillati</taxon>
        <taxon>Armatimonadota</taxon>
        <taxon>Armatimonadia</taxon>
        <taxon>Armatimonadales</taxon>
        <taxon>Armatimonadaceae</taxon>
        <taxon>Armatimonas</taxon>
    </lineage>
</organism>
<dbReference type="SUPFAM" id="SSF56300">
    <property type="entry name" value="Metallo-dependent phosphatases"/>
    <property type="match status" value="1"/>
</dbReference>
<feature type="domain" description="PhoD-like phosphatase metallophosphatase" evidence="1">
    <location>
        <begin position="311"/>
        <end position="578"/>
    </location>
</feature>
<dbReference type="AlphaFoldDB" id="A0A7W9W941"/>
<dbReference type="Proteomes" id="UP000520814">
    <property type="component" value="Unassembled WGS sequence"/>
</dbReference>
<reference evidence="2 3" key="1">
    <citation type="submission" date="2020-08" db="EMBL/GenBank/DDBJ databases">
        <title>Genomic Encyclopedia of Type Strains, Phase IV (KMG-IV): sequencing the most valuable type-strain genomes for metagenomic binning, comparative biology and taxonomic classification.</title>
        <authorList>
            <person name="Goeker M."/>
        </authorList>
    </citation>
    <scope>NUCLEOTIDE SEQUENCE [LARGE SCALE GENOMIC DNA]</scope>
    <source>
        <strain evidence="2 3">DSM 23562</strain>
    </source>
</reference>
<dbReference type="Gene3D" id="3.60.21.70">
    <property type="entry name" value="PhoD-like phosphatase"/>
    <property type="match status" value="1"/>
</dbReference>
<protein>
    <recommendedName>
        <fullName evidence="1">PhoD-like phosphatase metallophosphatase domain-containing protein</fullName>
    </recommendedName>
</protein>
<dbReference type="RefSeq" id="WP_184202617.1">
    <property type="nucleotide sequence ID" value="NZ_JACHGW010000004.1"/>
</dbReference>
<dbReference type="InterPro" id="IPR038607">
    <property type="entry name" value="PhoD-like_sf"/>
</dbReference>
<proteinExistence type="predicted"/>
<evidence type="ECO:0000259" key="1">
    <source>
        <dbReference type="Pfam" id="PF09423"/>
    </source>
</evidence>
<dbReference type="PANTHER" id="PTHR43606">
    <property type="entry name" value="PHOSPHATASE, PUTATIVE (AFU_ORTHOLOGUE AFUA_6G08710)-RELATED"/>
    <property type="match status" value="1"/>
</dbReference>
<keyword evidence="3" id="KW-1185">Reference proteome</keyword>
<sequence>MSIFQSDWKGTRRWVGPEFWAAPLQDWSVEDNEVVALAAKGRLLHLLSHALTEKPSTFTLSVTVRLDGAPAQPAAVRAGFAFALRGQLDDFRHALWHYQHKHEAGIRADGKLFFGEMVSAEPLDTKQAVTLKLSIGAGGVATLTGTQGEKTVRLGAMLEAAVLHGNIALLAEAPRNQPEGNNQPILRWRYADFKAEGEKLEGAPERAFGPLLWTQYTLSGSVLKLLALLPPLEKSDSQTVRLEVRRGAGWEKLSDATVEPLSSTALFRVPGWKAGADTAYRVAYTWQGKDYHWEGTLRRDPVDRETLSVGVLSCDHGYVFPQARLTAMVAKQNPDLLCFLGDQIYENYGGFGIIRKPTDRATLDYLRKFWHFGWMWRELLKDRPSIILPDDHDVFQGNVWGQGGRPAPNGKQENGGYVMPAEWVGVVQRTQTGHLPDPIDPAPIAQGIGVYFTQLKYGGVDFAVIEDRKFKTGPDAVVSPALRQQAKTDPKVLDIPGAQLLGERQERFLVRWAKEPAPFKIVVSQTIFCHATTHSGPQLNPIKLDLDCNAWPQSGRRRALTALRPTVLMLAGDQHSGILLRHGIDDWDDGPLAFMVPGTANGWPRAWWPEGASVTGRFTDSFGHKLTVLAAANPEKGSNTLKEVGGTVPPDEVAHKKGSGYGIIRLNKKTREATFEMWRHGGGQFEGFPRTIKLEDKNA</sequence>
<dbReference type="InterPro" id="IPR052900">
    <property type="entry name" value="Phospholipid_Metab_Enz"/>
</dbReference>
<dbReference type="InterPro" id="IPR029052">
    <property type="entry name" value="Metallo-depent_PP-like"/>
</dbReference>
<name>A0A7W9W941_ARMRO</name>
<dbReference type="Pfam" id="PF09423">
    <property type="entry name" value="PhoD"/>
    <property type="match status" value="1"/>
</dbReference>
<dbReference type="PANTHER" id="PTHR43606:SF2">
    <property type="entry name" value="ALKALINE PHOSPHATASE FAMILY PROTEIN (AFU_ORTHOLOGUE AFUA_5G03860)"/>
    <property type="match status" value="1"/>
</dbReference>
<gene>
    <name evidence="2" type="ORF">HNQ39_004712</name>
</gene>
<evidence type="ECO:0000313" key="3">
    <source>
        <dbReference type="Proteomes" id="UP000520814"/>
    </source>
</evidence>
<evidence type="ECO:0000313" key="2">
    <source>
        <dbReference type="EMBL" id="MBB6052891.1"/>
    </source>
</evidence>
<comment type="caution">
    <text evidence="2">The sequence shown here is derived from an EMBL/GenBank/DDBJ whole genome shotgun (WGS) entry which is preliminary data.</text>
</comment>
<accession>A0A7W9W941</accession>